<dbReference type="OMA" id="CKDVFEP"/>
<dbReference type="OrthoDB" id="45007at2759"/>
<dbReference type="GO" id="GO:0003993">
    <property type="term" value="F:acid phosphatase activity"/>
    <property type="evidence" value="ECO:0007669"/>
    <property type="project" value="UniProtKB-EC"/>
</dbReference>
<accession>R7UN48</accession>
<dbReference type="HOGENOM" id="CLU_013387_5_0_1"/>
<sequence>MEVIVCLLALVLSACEAQVFFQPEQVHLAYGAQPSYMVVTWVTLNHTNTPSYVEYGIDSLSWVVKNSGQKEFVDGGNETRSIFIHSVTMTHLKPGERYMYHVGGPLGWSDIFYFRTMPTNTDFSARFALYGDMGNENAVALSSLQELAQSGSIDAILHVGDFAYDMDTDNARYGDIFMNQIQPIAAYVPYMVCPGNHEAAYNFSNYRNRFTMPGGSGDSLFYSFNIGKAHVISFSTEVYYYYSYSKYGWLQIINQYKWLENDLRAANTPEARAQRPWIIVQGHKPMYCSNNDGPTEQCNNLKGNLLRYGIPSLHAFSIEDLFYKYGVDLQFYAHEHSYERLWPVYNMTVCNGTESAYDNPRAPVHVITGSAGNREGQTGFNPEPYPWSATHSDDYGYTLMTVVNATLIDLKQISIDKGGKVIDHMMITKEKSNPGFDCHLHHQRALL</sequence>
<feature type="signal peptide" evidence="3">
    <location>
        <begin position="1"/>
        <end position="17"/>
    </location>
</feature>
<dbReference type="InterPro" id="IPR008963">
    <property type="entry name" value="Purple_acid_Pase-like_N"/>
</dbReference>
<dbReference type="Gene3D" id="2.60.40.380">
    <property type="entry name" value="Purple acid phosphatase-like, N-terminal"/>
    <property type="match status" value="1"/>
</dbReference>
<feature type="domain" description="Calcineurin-like phosphoesterase" evidence="4">
    <location>
        <begin position="126"/>
        <end position="338"/>
    </location>
</feature>
<keyword evidence="9" id="KW-1185">Reference proteome</keyword>
<name>R7UN48_CAPTE</name>
<dbReference type="Proteomes" id="UP000014760">
    <property type="component" value="Unassembled WGS sequence"/>
</dbReference>
<dbReference type="SUPFAM" id="SSF49363">
    <property type="entry name" value="Purple acid phosphatase, N-terminal domain"/>
    <property type="match status" value="1"/>
</dbReference>
<dbReference type="GO" id="GO:0046872">
    <property type="term" value="F:metal ion binding"/>
    <property type="evidence" value="ECO:0007669"/>
    <property type="project" value="InterPro"/>
</dbReference>
<protein>
    <recommendedName>
        <fullName evidence="3">Purple acid phosphatase</fullName>
        <ecNumber evidence="3">3.1.3.2</ecNumber>
    </recommendedName>
</protein>
<organism evidence="7">
    <name type="scientific">Capitella teleta</name>
    <name type="common">Polychaete worm</name>
    <dbReference type="NCBI Taxonomy" id="283909"/>
    <lineage>
        <taxon>Eukaryota</taxon>
        <taxon>Metazoa</taxon>
        <taxon>Spiralia</taxon>
        <taxon>Lophotrochozoa</taxon>
        <taxon>Annelida</taxon>
        <taxon>Polychaeta</taxon>
        <taxon>Sedentaria</taxon>
        <taxon>Scolecida</taxon>
        <taxon>Capitellidae</taxon>
        <taxon>Capitella</taxon>
    </lineage>
</organism>
<gene>
    <name evidence="7" type="ORF">CAPTEDRAFT_180941</name>
</gene>
<dbReference type="PANTHER" id="PTHR45867:SF3">
    <property type="entry name" value="ACID PHOSPHATASE TYPE 7"/>
    <property type="match status" value="1"/>
</dbReference>
<reference evidence="7 9" key="2">
    <citation type="journal article" date="2013" name="Nature">
        <title>Insights into bilaterian evolution from three spiralian genomes.</title>
        <authorList>
            <person name="Simakov O."/>
            <person name="Marletaz F."/>
            <person name="Cho S.J."/>
            <person name="Edsinger-Gonzales E."/>
            <person name="Havlak P."/>
            <person name="Hellsten U."/>
            <person name="Kuo D.H."/>
            <person name="Larsson T."/>
            <person name="Lv J."/>
            <person name="Arendt D."/>
            <person name="Savage R."/>
            <person name="Osoegawa K."/>
            <person name="de Jong P."/>
            <person name="Grimwood J."/>
            <person name="Chapman J.A."/>
            <person name="Shapiro H."/>
            <person name="Aerts A."/>
            <person name="Otillar R.P."/>
            <person name="Terry A.Y."/>
            <person name="Boore J.L."/>
            <person name="Grigoriev I.V."/>
            <person name="Lindberg D.R."/>
            <person name="Seaver E.C."/>
            <person name="Weisblat D.A."/>
            <person name="Putnam N.H."/>
            <person name="Rokhsar D.S."/>
        </authorList>
    </citation>
    <scope>NUCLEOTIDE SEQUENCE</scope>
    <source>
        <strain evidence="7 9">I ESC-2004</strain>
    </source>
</reference>
<evidence type="ECO:0000313" key="7">
    <source>
        <dbReference type="EMBL" id="ELU07625.1"/>
    </source>
</evidence>
<dbReference type="InterPro" id="IPR025733">
    <property type="entry name" value="PAPs_C"/>
</dbReference>
<dbReference type="EC" id="3.1.3.2" evidence="3"/>
<dbReference type="PANTHER" id="PTHR45867">
    <property type="entry name" value="PURPLE ACID PHOSPHATASE"/>
    <property type="match status" value="1"/>
</dbReference>
<dbReference type="SUPFAM" id="SSF56300">
    <property type="entry name" value="Metallo-dependent phosphatases"/>
    <property type="match status" value="1"/>
</dbReference>
<evidence type="ECO:0000259" key="4">
    <source>
        <dbReference type="Pfam" id="PF00149"/>
    </source>
</evidence>
<reference evidence="9" key="1">
    <citation type="submission" date="2012-12" db="EMBL/GenBank/DDBJ databases">
        <authorList>
            <person name="Hellsten U."/>
            <person name="Grimwood J."/>
            <person name="Chapman J.A."/>
            <person name="Shapiro H."/>
            <person name="Aerts A."/>
            <person name="Otillar R.P."/>
            <person name="Terry A.Y."/>
            <person name="Boore J.L."/>
            <person name="Simakov O."/>
            <person name="Marletaz F."/>
            <person name="Cho S.-J."/>
            <person name="Edsinger-Gonzales E."/>
            <person name="Havlak P."/>
            <person name="Kuo D.-H."/>
            <person name="Larsson T."/>
            <person name="Lv J."/>
            <person name="Arendt D."/>
            <person name="Savage R."/>
            <person name="Osoegawa K."/>
            <person name="de Jong P."/>
            <person name="Lindberg D.R."/>
            <person name="Seaver E.C."/>
            <person name="Weisblat D.A."/>
            <person name="Putnam N.H."/>
            <person name="Grigoriev I.V."/>
            <person name="Rokhsar D.S."/>
        </authorList>
    </citation>
    <scope>NUCLEOTIDE SEQUENCE</scope>
    <source>
        <strain evidence="9">I ESC-2004</strain>
    </source>
</reference>
<dbReference type="EMBL" id="KB299712">
    <property type="protein sequence ID" value="ELU07625.1"/>
    <property type="molecule type" value="Genomic_DNA"/>
</dbReference>
<dbReference type="InterPro" id="IPR041792">
    <property type="entry name" value="MPP_PAP"/>
</dbReference>
<feature type="domain" description="Purple acid phosphatase C-terminal" evidence="5">
    <location>
        <begin position="362"/>
        <end position="424"/>
    </location>
</feature>
<feature type="chain" id="PRO_5008452552" description="Purple acid phosphatase" evidence="3">
    <location>
        <begin position="18"/>
        <end position="447"/>
    </location>
</feature>
<feature type="domain" description="Purple acid phosphatase N-terminal" evidence="6">
    <location>
        <begin position="23"/>
        <end position="116"/>
    </location>
</feature>
<keyword evidence="1 3" id="KW-0732">Signal</keyword>
<dbReference type="EMBL" id="AMQN01006993">
    <property type="status" value="NOT_ANNOTATED_CDS"/>
    <property type="molecule type" value="Genomic_DNA"/>
</dbReference>
<evidence type="ECO:0000256" key="2">
    <source>
        <dbReference type="ARBA" id="ARBA00023180"/>
    </source>
</evidence>
<proteinExistence type="inferred from homology"/>
<keyword evidence="2" id="KW-0325">Glycoprotein</keyword>
<dbReference type="InterPro" id="IPR029052">
    <property type="entry name" value="Metallo-depent_PP-like"/>
</dbReference>
<evidence type="ECO:0000259" key="5">
    <source>
        <dbReference type="Pfam" id="PF14008"/>
    </source>
</evidence>
<dbReference type="EnsemblMetazoa" id="CapteT180941">
    <property type="protein sequence ID" value="CapteP180941"/>
    <property type="gene ID" value="CapteG180941"/>
</dbReference>
<dbReference type="Pfam" id="PF14008">
    <property type="entry name" value="Metallophos_C"/>
    <property type="match status" value="1"/>
</dbReference>
<keyword evidence="3" id="KW-0378">Hydrolase</keyword>
<dbReference type="Pfam" id="PF16656">
    <property type="entry name" value="Pur_ac_phosph_N"/>
    <property type="match status" value="1"/>
</dbReference>
<dbReference type="STRING" id="283909.R7UN48"/>
<dbReference type="InterPro" id="IPR015914">
    <property type="entry name" value="PAPs_N"/>
</dbReference>
<dbReference type="FunCoup" id="R7UN48">
    <property type="interactions" value="1"/>
</dbReference>
<dbReference type="AlphaFoldDB" id="R7UN48"/>
<evidence type="ECO:0000313" key="8">
    <source>
        <dbReference type="EnsemblMetazoa" id="CapteP180941"/>
    </source>
</evidence>
<comment type="similarity">
    <text evidence="3">Belongs to the metallophosphoesterase superfamily. Purple acid phosphatase family.</text>
</comment>
<dbReference type="Pfam" id="PF00149">
    <property type="entry name" value="Metallophos"/>
    <property type="match status" value="1"/>
</dbReference>
<dbReference type="CDD" id="cd00839">
    <property type="entry name" value="MPP_PAPs"/>
    <property type="match status" value="1"/>
</dbReference>
<dbReference type="Gene3D" id="3.60.21.10">
    <property type="match status" value="1"/>
</dbReference>
<evidence type="ECO:0000256" key="1">
    <source>
        <dbReference type="ARBA" id="ARBA00022729"/>
    </source>
</evidence>
<dbReference type="InterPro" id="IPR004843">
    <property type="entry name" value="Calcineurin-like_PHP"/>
</dbReference>
<reference evidence="8" key="3">
    <citation type="submission" date="2015-06" db="UniProtKB">
        <authorList>
            <consortium name="EnsemblMetazoa"/>
        </authorList>
    </citation>
    <scope>IDENTIFICATION</scope>
</reference>
<evidence type="ECO:0000259" key="6">
    <source>
        <dbReference type="Pfam" id="PF16656"/>
    </source>
</evidence>
<evidence type="ECO:0000313" key="9">
    <source>
        <dbReference type="Proteomes" id="UP000014760"/>
    </source>
</evidence>
<evidence type="ECO:0000256" key="3">
    <source>
        <dbReference type="RuleBase" id="RU361203"/>
    </source>
</evidence>
<comment type="catalytic activity">
    <reaction evidence="3">
        <text>a phosphate monoester + H2O = an alcohol + phosphate</text>
        <dbReference type="Rhea" id="RHEA:15017"/>
        <dbReference type="ChEBI" id="CHEBI:15377"/>
        <dbReference type="ChEBI" id="CHEBI:30879"/>
        <dbReference type="ChEBI" id="CHEBI:43474"/>
        <dbReference type="ChEBI" id="CHEBI:67140"/>
        <dbReference type="EC" id="3.1.3.2"/>
    </reaction>
</comment>